<feature type="domain" description="CAF17 C-terminal" evidence="5">
    <location>
        <begin position="260"/>
        <end position="335"/>
    </location>
</feature>
<accession>Q179V2</accession>
<evidence type="ECO:0000313" key="7">
    <source>
        <dbReference type="EMBL" id="EAT43011.1"/>
    </source>
</evidence>
<dbReference type="NCBIfam" id="TIGR03317">
    <property type="entry name" value="ygfZ_signature"/>
    <property type="match status" value="1"/>
</dbReference>
<dbReference type="OMA" id="MDRLHGV"/>
<sequence length="341" mass="38708">MFSRSGLCSMQFLFKRRVSVQNVHQKRWIGKVVLESLESRSILGVRGSDAVPFLQGLITNDMNHLLRGSTSMYAMFLNTSGRVLYDSLIYRVDEKVGQHFLVECDTSVVEQLAKHLNLFRVRKKVEITKTDMKIWVAFTAQNSTHDQSPKIALKKADINGTLIFKDARLPELGYRLLTNSSTVLNDLKTHFSDEIDSPQNGSFVQHRYSLGIGEGVINLPPGKCFPLENNCDYLHGVSFHKGCYIGQELTARTYHTGVIRKRLMPLIFDQPVDCGLLPEDAEIKTMEGQTVGKLRGYHKTFGLGLLRIEKVISSQLMIAGNTYHCKTFKPDWWPKEQPIKN</sequence>
<name>Q179V2_AEDAE</name>
<dbReference type="EMBL" id="CH477345">
    <property type="protein sequence ID" value="EAT43010.1"/>
    <property type="molecule type" value="Genomic_DNA"/>
</dbReference>
<dbReference type="VEuPathDB" id="VectorBase:AAEL005504"/>
<dbReference type="AlphaFoldDB" id="Q179V2"/>
<dbReference type="Gene3D" id="3.30.1360.120">
    <property type="entry name" value="Probable tRNA modification gtpase trme, domain 1"/>
    <property type="match status" value="1"/>
</dbReference>
<keyword evidence="3" id="KW-0496">Mitochondrion</keyword>
<comment type="subcellular location">
    <subcellularLocation>
        <location evidence="1">Mitochondrion</location>
    </subcellularLocation>
</comment>
<dbReference type="Pfam" id="PF25455">
    <property type="entry name" value="Beta-barrel_CAF17_C"/>
    <property type="match status" value="1"/>
</dbReference>
<dbReference type="InterPro" id="IPR045179">
    <property type="entry name" value="YgfZ/GcvT"/>
</dbReference>
<dbReference type="PaxDb" id="7159-AAEL005504-PB"/>
<reference evidence="6" key="1">
    <citation type="submission" date="2005-10" db="EMBL/GenBank/DDBJ databases">
        <authorList>
            <person name="Loftus B.J."/>
            <person name="Nene V.M."/>
            <person name="Hannick L.I."/>
            <person name="Bidwell S."/>
            <person name="Haas B."/>
            <person name="Amedeo P."/>
            <person name="Orvis J."/>
            <person name="Wortman J.R."/>
            <person name="White O.R."/>
            <person name="Salzberg S."/>
            <person name="Shumway M."/>
            <person name="Koo H."/>
            <person name="Zhao Y."/>
            <person name="Holmes M."/>
            <person name="Miller J."/>
            <person name="Schatz M."/>
            <person name="Pop M."/>
            <person name="Pai G."/>
            <person name="Utterback T."/>
            <person name="Rogers Y.-H."/>
            <person name="Kravitz S."/>
            <person name="Fraser C.M."/>
        </authorList>
    </citation>
    <scope>NUCLEOTIDE SEQUENCE</scope>
    <source>
        <strain evidence="6">Liverpool</strain>
    </source>
</reference>
<evidence type="ECO:0000256" key="2">
    <source>
        <dbReference type="ARBA" id="ARBA00022946"/>
    </source>
</evidence>
<dbReference type="Pfam" id="PF01571">
    <property type="entry name" value="GCV_T"/>
    <property type="match status" value="1"/>
</dbReference>
<reference evidence="6" key="3">
    <citation type="submission" date="2012-09" db="EMBL/GenBank/DDBJ databases">
        <authorList>
            <consortium name="VectorBase"/>
        </authorList>
    </citation>
    <scope>NUCLEOTIDE SEQUENCE</scope>
    <source>
        <strain evidence="6">Liverpool</strain>
    </source>
</reference>
<gene>
    <name evidence="6" type="ORF">AaeL_AAEL005504</name>
</gene>
<dbReference type="EMBL" id="CH477345">
    <property type="protein sequence ID" value="EAT43011.1"/>
    <property type="molecule type" value="Genomic_DNA"/>
</dbReference>
<dbReference type="InterPro" id="IPR027266">
    <property type="entry name" value="TrmE/GcvT-like"/>
</dbReference>
<dbReference type="OrthoDB" id="191995at2759"/>
<evidence type="ECO:0000259" key="5">
    <source>
        <dbReference type="Pfam" id="PF25455"/>
    </source>
</evidence>
<evidence type="ECO:0000256" key="1">
    <source>
        <dbReference type="ARBA" id="ARBA00004173"/>
    </source>
</evidence>
<dbReference type="SUPFAM" id="SSF103025">
    <property type="entry name" value="Folate-binding domain"/>
    <property type="match status" value="1"/>
</dbReference>
<dbReference type="InterPro" id="IPR057460">
    <property type="entry name" value="CAF17_C"/>
</dbReference>
<organism evidence="6 8">
    <name type="scientific">Aedes aegypti</name>
    <name type="common">Yellowfever mosquito</name>
    <name type="synonym">Culex aegypti</name>
    <dbReference type="NCBI Taxonomy" id="7159"/>
    <lineage>
        <taxon>Eukaryota</taxon>
        <taxon>Metazoa</taxon>
        <taxon>Ecdysozoa</taxon>
        <taxon>Arthropoda</taxon>
        <taxon>Hexapoda</taxon>
        <taxon>Insecta</taxon>
        <taxon>Pterygota</taxon>
        <taxon>Neoptera</taxon>
        <taxon>Endopterygota</taxon>
        <taxon>Diptera</taxon>
        <taxon>Nematocera</taxon>
        <taxon>Culicoidea</taxon>
        <taxon>Culicidae</taxon>
        <taxon>Culicinae</taxon>
        <taxon>Aedini</taxon>
        <taxon>Aedes</taxon>
        <taxon>Stegomyia</taxon>
    </lineage>
</organism>
<accession>A6KVC3</accession>
<dbReference type="GO" id="GO:0016226">
    <property type="term" value="P:iron-sulfur cluster assembly"/>
    <property type="evidence" value="ECO:0007669"/>
    <property type="project" value="TreeGrafter"/>
</dbReference>
<dbReference type="PANTHER" id="PTHR22602">
    <property type="entry name" value="TRANSFERASE CAF17, MITOCHONDRIAL-RELATED"/>
    <property type="match status" value="1"/>
</dbReference>
<dbReference type="PANTHER" id="PTHR22602:SF0">
    <property type="entry name" value="TRANSFERASE CAF17, MITOCHONDRIAL-RELATED"/>
    <property type="match status" value="1"/>
</dbReference>
<evidence type="ECO:0000259" key="4">
    <source>
        <dbReference type="Pfam" id="PF01571"/>
    </source>
</evidence>
<dbReference type="InterPro" id="IPR017703">
    <property type="entry name" value="YgfZ/GCV_T_CS"/>
</dbReference>
<dbReference type="eggNOG" id="KOG2929">
    <property type="taxonomic scope" value="Eukaryota"/>
</dbReference>
<dbReference type="GO" id="GO:0005759">
    <property type="term" value="C:mitochondrial matrix"/>
    <property type="evidence" value="ECO:0007669"/>
    <property type="project" value="TreeGrafter"/>
</dbReference>
<dbReference type="InterPro" id="IPR006222">
    <property type="entry name" value="GCVT_N"/>
</dbReference>
<proteinExistence type="predicted"/>
<feature type="domain" description="GCVT N-terminal" evidence="4">
    <location>
        <begin position="44"/>
        <end position="131"/>
    </location>
</feature>
<evidence type="ECO:0000313" key="6">
    <source>
        <dbReference type="EMBL" id="EAT43010.1"/>
    </source>
</evidence>
<reference evidence="6" key="2">
    <citation type="journal article" date="2007" name="Science">
        <title>Genome sequence of Aedes aegypti, a major arbovirus vector.</title>
        <authorList>
            <person name="Nene V."/>
            <person name="Wortman J.R."/>
            <person name="Lawson D."/>
            <person name="Haas B."/>
            <person name="Kodira C."/>
            <person name="Tu Z.J."/>
            <person name="Loftus B."/>
            <person name="Xi Z."/>
            <person name="Megy K."/>
            <person name="Grabherr M."/>
            <person name="Ren Q."/>
            <person name="Zdobnov E.M."/>
            <person name="Lobo N.F."/>
            <person name="Campbell K.S."/>
            <person name="Brown S.E."/>
            <person name="Bonaldo M.F."/>
            <person name="Zhu J."/>
            <person name="Sinkins S.P."/>
            <person name="Hogenkamp D.G."/>
            <person name="Amedeo P."/>
            <person name="Arensburger P."/>
            <person name="Atkinson P.W."/>
            <person name="Bidwell S."/>
            <person name="Biedler J."/>
            <person name="Birney E."/>
            <person name="Bruggner R.V."/>
            <person name="Costas J."/>
            <person name="Coy M.R."/>
            <person name="Crabtree J."/>
            <person name="Crawford M."/>
            <person name="Debruyn B."/>
            <person name="Decaprio D."/>
            <person name="Eiglmeier K."/>
            <person name="Eisenstadt E."/>
            <person name="El-Dorry H."/>
            <person name="Gelbart W.M."/>
            <person name="Gomes S.L."/>
            <person name="Hammond M."/>
            <person name="Hannick L.I."/>
            <person name="Hogan J.R."/>
            <person name="Holmes M.H."/>
            <person name="Jaffe D."/>
            <person name="Johnston J.S."/>
            <person name="Kennedy R.C."/>
            <person name="Koo H."/>
            <person name="Kravitz S."/>
            <person name="Kriventseva E.V."/>
            <person name="Kulp D."/>
            <person name="Labutti K."/>
            <person name="Lee E."/>
            <person name="Li S."/>
            <person name="Lovin D.D."/>
            <person name="Mao C."/>
            <person name="Mauceli E."/>
            <person name="Menck C.F."/>
            <person name="Miller J.R."/>
            <person name="Montgomery P."/>
            <person name="Mori A."/>
            <person name="Nascimento A.L."/>
            <person name="Naveira H.F."/>
            <person name="Nusbaum C."/>
            <person name="O'leary S."/>
            <person name="Orvis J."/>
            <person name="Pertea M."/>
            <person name="Quesneville H."/>
            <person name="Reidenbach K.R."/>
            <person name="Rogers Y.H."/>
            <person name="Roth C.W."/>
            <person name="Schneider J.R."/>
            <person name="Schatz M."/>
            <person name="Shumway M."/>
            <person name="Stanke M."/>
            <person name="Stinson E.O."/>
            <person name="Tubio J.M."/>
            <person name="Vanzee J.P."/>
            <person name="Verjovski-Almeida S."/>
            <person name="Werner D."/>
            <person name="White O."/>
            <person name="Wyder S."/>
            <person name="Zeng Q."/>
            <person name="Zhao Q."/>
            <person name="Zhao Y."/>
            <person name="Hill C.A."/>
            <person name="Raikhel A.S."/>
            <person name="Soares M.B."/>
            <person name="Knudson D.L."/>
            <person name="Lee N.H."/>
            <person name="Galagan J."/>
            <person name="Salzberg S.L."/>
            <person name="Paulsen I.T."/>
            <person name="Dimopoulos G."/>
            <person name="Collins F.H."/>
            <person name="Birren B."/>
            <person name="Fraser-Liggett C.M."/>
            <person name="Severson D.W."/>
        </authorList>
    </citation>
    <scope>NUCLEOTIDE SEQUENCE [LARGE SCALE GENOMIC DNA]</scope>
    <source>
        <strain evidence="6">Liverpool</strain>
    </source>
</reference>
<dbReference type="HOGENOM" id="CLU_007884_7_1_1"/>
<dbReference type="Proteomes" id="UP000682892">
    <property type="component" value="Unassembled WGS sequence"/>
</dbReference>
<dbReference type="STRING" id="7159.Q179V2"/>
<protein>
    <submittedName>
        <fullName evidence="6">AAEL005504-PA</fullName>
    </submittedName>
    <submittedName>
        <fullName evidence="7">AAEL005504-PB</fullName>
    </submittedName>
</protein>
<keyword evidence="2" id="KW-0809">Transit peptide</keyword>
<dbReference type="KEGG" id="aag:5566638"/>
<evidence type="ECO:0000313" key="8">
    <source>
        <dbReference type="Proteomes" id="UP000682892"/>
    </source>
</evidence>
<evidence type="ECO:0000256" key="3">
    <source>
        <dbReference type="ARBA" id="ARBA00023128"/>
    </source>
</evidence>